<feature type="compositionally biased region" description="Acidic residues" evidence="1">
    <location>
        <begin position="32"/>
        <end position="77"/>
    </location>
</feature>
<sequence>MRKFGVLAGFGRNAARVAEEEARKKAKTAKAEEDDQDETEAEDEEEDAEEEAAEDDDTDEGDAAAEDGESDEDDEDSKQDARKARRQERKRCQAIVTSAEAEGRLALACHFAFGTSMSVKSAIAGLKAAPKAEAGGKGGLAAAMAQLGNPKLGMDGKKAPQSRAGIDHRAIYDRFNGAKSR</sequence>
<proteinExistence type="predicted"/>
<dbReference type="Proteomes" id="UP001279642">
    <property type="component" value="Unassembled WGS sequence"/>
</dbReference>
<reference evidence="2 3" key="1">
    <citation type="journal article" date="2016" name="Antonie Van Leeuwenhoek">
        <title>Dongia soli sp. nov., isolated from soil from Dokdo, Korea.</title>
        <authorList>
            <person name="Kim D.U."/>
            <person name="Lee H."/>
            <person name="Kim H."/>
            <person name="Kim S.G."/>
            <person name="Ka J.O."/>
        </authorList>
    </citation>
    <scope>NUCLEOTIDE SEQUENCE [LARGE SCALE GENOMIC DNA]</scope>
    <source>
        <strain evidence="2 3">D78</strain>
    </source>
</reference>
<evidence type="ECO:0008006" key="4">
    <source>
        <dbReference type="Google" id="ProtNLM"/>
    </source>
</evidence>
<gene>
    <name evidence="2" type="ORF">SMD27_05565</name>
</gene>
<dbReference type="RefSeq" id="WP_320507324.1">
    <property type="nucleotide sequence ID" value="NZ_JAXCLW010000001.1"/>
</dbReference>
<comment type="caution">
    <text evidence="2">The sequence shown here is derived from an EMBL/GenBank/DDBJ whole genome shotgun (WGS) entry which is preliminary data.</text>
</comment>
<accession>A0ABU5E7Y1</accession>
<evidence type="ECO:0000313" key="2">
    <source>
        <dbReference type="EMBL" id="MDY0882299.1"/>
    </source>
</evidence>
<keyword evidence="3" id="KW-1185">Reference proteome</keyword>
<feature type="region of interest" description="Disordered" evidence="1">
    <location>
        <begin position="1"/>
        <end position="92"/>
    </location>
</feature>
<organism evidence="2 3">
    <name type="scientific">Dongia soli</name>
    <dbReference type="NCBI Taxonomy" id="600628"/>
    <lineage>
        <taxon>Bacteria</taxon>
        <taxon>Pseudomonadati</taxon>
        <taxon>Pseudomonadota</taxon>
        <taxon>Alphaproteobacteria</taxon>
        <taxon>Rhodospirillales</taxon>
        <taxon>Dongiaceae</taxon>
        <taxon>Dongia</taxon>
    </lineage>
</organism>
<name>A0ABU5E7Y1_9PROT</name>
<protein>
    <recommendedName>
        <fullName evidence="4">Phage protein</fullName>
    </recommendedName>
</protein>
<dbReference type="EMBL" id="JAXCLW010000001">
    <property type="protein sequence ID" value="MDY0882299.1"/>
    <property type="molecule type" value="Genomic_DNA"/>
</dbReference>
<evidence type="ECO:0000256" key="1">
    <source>
        <dbReference type="SAM" id="MobiDB-lite"/>
    </source>
</evidence>
<evidence type="ECO:0000313" key="3">
    <source>
        <dbReference type="Proteomes" id="UP001279642"/>
    </source>
</evidence>